<dbReference type="EMBL" id="VJMH01005010">
    <property type="protein sequence ID" value="KAF0701588.1"/>
    <property type="molecule type" value="Genomic_DNA"/>
</dbReference>
<proteinExistence type="predicted"/>
<evidence type="ECO:0000313" key="2">
    <source>
        <dbReference type="EMBL" id="KAF0701588.1"/>
    </source>
</evidence>
<feature type="region of interest" description="Disordered" evidence="1">
    <location>
        <begin position="77"/>
        <end position="136"/>
    </location>
</feature>
<feature type="compositionally biased region" description="Basic and acidic residues" evidence="1">
    <location>
        <begin position="90"/>
        <end position="106"/>
    </location>
</feature>
<sequence length="136" mass="15127">MRVLLRPVINAIKSSRPKSFHSNFSTNAMPEAPSGFIPPPHVHPNHHHYYYKCAPSRGQWFWTIGAGAFGYCLMSSGSSDSTGSRRMKRATHDLEETQDEVKRELSRAQATLEQLRSTNPQSRVASAVESTKGNAV</sequence>
<dbReference type="Proteomes" id="UP000332933">
    <property type="component" value="Unassembled WGS sequence"/>
</dbReference>
<dbReference type="EMBL" id="CAADRA010005031">
    <property type="protein sequence ID" value="VFT84878.1"/>
    <property type="molecule type" value="Genomic_DNA"/>
</dbReference>
<reference evidence="2" key="2">
    <citation type="submission" date="2019-06" db="EMBL/GenBank/DDBJ databases">
        <title>Genomics analysis of Aphanomyces spp. identifies a new class of oomycete effector associated with host adaptation.</title>
        <authorList>
            <person name="Gaulin E."/>
        </authorList>
    </citation>
    <scope>NUCLEOTIDE SEQUENCE</scope>
    <source>
        <strain evidence="2">CBS 578.67</strain>
    </source>
</reference>
<gene>
    <name evidence="3" type="primary">Aste57867_7985</name>
    <name evidence="2" type="ORF">As57867_007955</name>
    <name evidence="3" type="ORF">ASTE57867_7985</name>
</gene>
<evidence type="ECO:0000313" key="3">
    <source>
        <dbReference type="EMBL" id="VFT84878.1"/>
    </source>
</evidence>
<protein>
    <submittedName>
        <fullName evidence="3">Aste57867_7985 protein</fullName>
    </submittedName>
</protein>
<evidence type="ECO:0000313" key="4">
    <source>
        <dbReference type="Proteomes" id="UP000332933"/>
    </source>
</evidence>
<keyword evidence="4" id="KW-1185">Reference proteome</keyword>
<accession>A0A485KJ50</accession>
<feature type="compositionally biased region" description="Polar residues" evidence="1">
    <location>
        <begin position="108"/>
        <end position="136"/>
    </location>
</feature>
<reference evidence="3 4" key="1">
    <citation type="submission" date="2019-03" db="EMBL/GenBank/DDBJ databases">
        <authorList>
            <person name="Gaulin E."/>
            <person name="Dumas B."/>
        </authorList>
    </citation>
    <scope>NUCLEOTIDE SEQUENCE [LARGE SCALE GENOMIC DNA]</scope>
    <source>
        <strain evidence="3">CBS 568.67</strain>
    </source>
</reference>
<name>A0A485KJ50_9STRA</name>
<organism evidence="3 4">
    <name type="scientific">Aphanomyces stellatus</name>
    <dbReference type="NCBI Taxonomy" id="120398"/>
    <lineage>
        <taxon>Eukaryota</taxon>
        <taxon>Sar</taxon>
        <taxon>Stramenopiles</taxon>
        <taxon>Oomycota</taxon>
        <taxon>Saprolegniomycetes</taxon>
        <taxon>Saprolegniales</taxon>
        <taxon>Verrucalvaceae</taxon>
        <taxon>Aphanomyces</taxon>
    </lineage>
</organism>
<evidence type="ECO:0000256" key="1">
    <source>
        <dbReference type="SAM" id="MobiDB-lite"/>
    </source>
</evidence>
<dbReference type="AlphaFoldDB" id="A0A485KJ50"/>